<dbReference type="PANTHER" id="PTHR38608">
    <property type="entry name" value="PROTEIN CBG07207"/>
    <property type="match status" value="1"/>
</dbReference>
<comment type="caution">
    <text evidence="2">The sequence shown here is derived from an EMBL/GenBank/DDBJ whole genome shotgun (WGS) entry which is preliminary data.</text>
</comment>
<gene>
    <name evidence="2" type="ORF">WR25_12804</name>
</gene>
<name>A0A2A2LH31_9BILA</name>
<evidence type="ECO:0000313" key="2">
    <source>
        <dbReference type="EMBL" id="PAV85445.1"/>
    </source>
</evidence>
<dbReference type="AlphaFoldDB" id="A0A2A2LH31"/>
<dbReference type="PANTHER" id="PTHR38608:SF4">
    <property type="entry name" value="PROTEIN CBG07207"/>
    <property type="match status" value="1"/>
</dbReference>
<organism evidence="2 3">
    <name type="scientific">Diploscapter pachys</name>
    <dbReference type="NCBI Taxonomy" id="2018661"/>
    <lineage>
        <taxon>Eukaryota</taxon>
        <taxon>Metazoa</taxon>
        <taxon>Ecdysozoa</taxon>
        <taxon>Nematoda</taxon>
        <taxon>Chromadorea</taxon>
        <taxon>Rhabditida</taxon>
        <taxon>Rhabditina</taxon>
        <taxon>Rhabditomorpha</taxon>
        <taxon>Rhabditoidea</taxon>
        <taxon>Rhabditidae</taxon>
        <taxon>Diploscapter</taxon>
    </lineage>
</organism>
<sequence>MIGMVNVPCDSPIDFYASAPKKQESVRIRATSESHATATPSRHNSAKRTPSYRPLFTSHKKKIQYLEDGRRVTDGENREIPEPSKLWEELLLRSFAQKIEIEIQSPVADQYKTLDSELEKLNVRDKSMYSSTYSLVSPHRAESLDPADLVDNVETKSARSASVDHSFSHFLRIPFITSIKGNKKKNSKK</sequence>
<protein>
    <submittedName>
        <fullName evidence="2">Uncharacterized protein</fullName>
    </submittedName>
</protein>
<dbReference type="EMBL" id="LIAE01006771">
    <property type="protein sequence ID" value="PAV85445.1"/>
    <property type="molecule type" value="Genomic_DNA"/>
</dbReference>
<reference evidence="2 3" key="1">
    <citation type="journal article" date="2017" name="Curr. Biol.">
        <title>Genome architecture and evolution of a unichromosomal asexual nematode.</title>
        <authorList>
            <person name="Fradin H."/>
            <person name="Zegar C."/>
            <person name="Gutwein M."/>
            <person name="Lucas J."/>
            <person name="Kovtun M."/>
            <person name="Corcoran D."/>
            <person name="Baugh L.R."/>
            <person name="Kiontke K."/>
            <person name="Gunsalus K."/>
            <person name="Fitch D.H."/>
            <person name="Piano F."/>
        </authorList>
    </citation>
    <scope>NUCLEOTIDE SEQUENCE [LARGE SCALE GENOMIC DNA]</scope>
    <source>
        <strain evidence="2">PF1309</strain>
    </source>
</reference>
<proteinExistence type="predicted"/>
<feature type="region of interest" description="Disordered" evidence="1">
    <location>
        <begin position="28"/>
        <end position="52"/>
    </location>
</feature>
<dbReference type="OrthoDB" id="5805034at2759"/>
<evidence type="ECO:0000256" key="1">
    <source>
        <dbReference type="SAM" id="MobiDB-lite"/>
    </source>
</evidence>
<keyword evidence="3" id="KW-1185">Reference proteome</keyword>
<accession>A0A2A2LH31</accession>
<feature type="compositionally biased region" description="Polar residues" evidence="1">
    <location>
        <begin position="33"/>
        <end position="43"/>
    </location>
</feature>
<evidence type="ECO:0000313" key="3">
    <source>
        <dbReference type="Proteomes" id="UP000218231"/>
    </source>
</evidence>
<dbReference type="Proteomes" id="UP000218231">
    <property type="component" value="Unassembled WGS sequence"/>
</dbReference>